<dbReference type="InterPro" id="IPR024761">
    <property type="entry name" value="TFIIIC_delta_N"/>
</dbReference>
<evidence type="ECO:0000259" key="3">
    <source>
        <dbReference type="Pfam" id="PF12660"/>
    </source>
</evidence>
<evidence type="ECO:0000256" key="1">
    <source>
        <dbReference type="SAM" id="MobiDB-lite"/>
    </source>
</evidence>
<dbReference type="Pfam" id="PF12660">
    <property type="entry name" value="zf-TFIIIC"/>
    <property type="match status" value="1"/>
</dbReference>
<dbReference type="EMBL" id="KK117148">
    <property type="protein sequence ID" value="KFM69667.1"/>
    <property type="molecule type" value="Genomic_DNA"/>
</dbReference>
<dbReference type="STRING" id="407821.A0A087TX28"/>
<evidence type="ECO:0000313" key="4">
    <source>
        <dbReference type="EMBL" id="KFM69667.1"/>
    </source>
</evidence>
<organism evidence="4 5">
    <name type="scientific">Stegodyphus mimosarum</name>
    <name type="common">African social velvet spider</name>
    <dbReference type="NCBI Taxonomy" id="407821"/>
    <lineage>
        <taxon>Eukaryota</taxon>
        <taxon>Metazoa</taxon>
        <taxon>Ecdysozoa</taxon>
        <taxon>Arthropoda</taxon>
        <taxon>Chelicerata</taxon>
        <taxon>Arachnida</taxon>
        <taxon>Araneae</taxon>
        <taxon>Araneomorphae</taxon>
        <taxon>Entelegynae</taxon>
        <taxon>Eresoidea</taxon>
        <taxon>Eresidae</taxon>
        <taxon>Stegodyphus</taxon>
    </lineage>
</organism>
<dbReference type="OrthoDB" id="6021743at2759"/>
<evidence type="ECO:0000259" key="2">
    <source>
        <dbReference type="Pfam" id="PF12657"/>
    </source>
</evidence>
<protein>
    <recommendedName>
        <fullName evidence="6">General transcription factor 3C polypeptide 4</fullName>
    </recommendedName>
</protein>
<dbReference type="Proteomes" id="UP000054359">
    <property type="component" value="Unassembled WGS sequence"/>
</dbReference>
<dbReference type="Pfam" id="PF12657">
    <property type="entry name" value="TFIIIC_delta"/>
    <property type="match status" value="1"/>
</dbReference>
<feature type="compositionally biased region" description="Basic residues" evidence="1">
    <location>
        <begin position="113"/>
        <end position="122"/>
    </location>
</feature>
<evidence type="ECO:0000313" key="5">
    <source>
        <dbReference type="Proteomes" id="UP000054359"/>
    </source>
</evidence>
<dbReference type="InterPro" id="IPR024764">
    <property type="entry name" value="TFIIIC_Znf"/>
</dbReference>
<dbReference type="InterPro" id="IPR044230">
    <property type="entry name" value="GTF3C4"/>
</dbReference>
<evidence type="ECO:0008006" key="6">
    <source>
        <dbReference type="Google" id="ProtNLM"/>
    </source>
</evidence>
<proteinExistence type="predicted"/>
<feature type="domain" description="Transcription factor IIIC putative zinc-finger" evidence="3">
    <location>
        <begin position="603"/>
        <end position="657"/>
    </location>
</feature>
<feature type="compositionally biased region" description="Basic and acidic residues" evidence="1">
    <location>
        <begin position="99"/>
        <end position="112"/>
    </location>
</feature>
<dbReference type="GO" id="GO:0004402">
    <property type="term" value="F:histone acetyltransferase activity"/>
    <property type="evidence" value="ECO:0007669"/>
    <property type="project" value="InterPro"/>
</dbReference>
<reference evidence="4 5" key="1">
    <citation type="submission" date="2013-11" db="EMBL/GenBank/DDBJ databases">
        <title>Genome sequencing of Stegodyphus mimosarum.</title>
        <authorList>
            <person name="Bechsgaard J."/>
        </authorList>
    </citation>
    <scope>NUCLEOTIDE SEQUENCE [LARGE SCALE GENOMIC DNA]</scope>
</reference>
<dbReference type="PANTHER" id="PTHR15496">
    <property type="entry name" value="GENERAL TRANSCRIPTION FACTOR 3C POLYPEPTIDE 4 FAMILY"/>
    <property type="match status" value="1"/>
</dbReference>
<dbReference type="OMA" id="SIELPWM"/>
<dbReference type="GO" id="GO:0000127">
    <property type="term" value="C:transcription factor TFIIIC complex"/>
    <property type="evidence" value="ECO:0007669"/>
    <property type="project" value="InterPro"/>
</dbReference>
<sequence length="674" mass="76075">MVLEHITIPPNPYNLIKSEEDRVNLCQVLMDHTLNPSCPERAEAFRCYRCAKWSPKGAARANRCLLATLTMDHRLCIYEEKEKEWKCICDLTEEMQAERNARKEVEAAESKQGRRKKKRREGKSKETRPRTRSRIQYLEEDSSDEEEEDAFINISKSLNYEELVDRIYKLAAMEITWTGMFGSPATSINDTSYEYCYLIVAMKSGHIQFWKVSPSDGNVITLAHEWDTGLGLLTTLFWQQTSPTAGFLMCGTLKGILAFLPITVRVDSDQEPKVIVKNMCKVWDEEDHIAVDQIAVLKIALKKYVIIAAKQRALVGCEIALTDSSIIIRNVGHSFGLHNLPVTGMSVLDAAMPQYRVLIATMEGLLVEIKVSLGNDEIKFQHEKVGIDLDLKNMMIQGLAVSSNGLLCSLILNTASYFDHLAKKEALQFVMFITRPFEEIYTKLKSVLKPQFSFSPITSGSVSKHTDFFECIRINLACGTPLPDWLTAFLDNDPMTYENASAMELYCMRFLLCAYTSGLATAAPKDKGNLELKLYTVEAIIMRNYISKVFVSCQDKIDLLTPAQGQSLLLMADYLFKEFQMPVESLYSALGCETPMDAETLPARETCRICKSEVKLDNIKVGQCAKNHMFARCCQSLLLCDIIPYFQCSSCKSVALQDVWSFGLACTYCGMPMT</sequence>
<feature type="region of interest" description="Disordered" evidence="1">
    <location>
        <begin position="99"/>
        <end position="142"/>
    </location>
</feature>
<name>A0A087TX28_STEMI</name>
<dbReference type="PANTHER" id="PTHR15496:SF2">
    <property type="entry name" value="GENERAL TRANSCRIPTION FACTOR 3C POLYPEPTIDE 4"/>
    <property type="match status" value="1"/>
</dbReference>
<dbReference type="GO" id="GO:0006384">
    <property type="term" value="P:transcription initiation at RNA polymerase III promoter"/>
    <property type="evidence" value="ECO:0007669"/>
    <property type="project" value="InterPro"/>
</dbReference>
<accession>A0A087TX28</accession>
<dbReference type="AlphaFoldDB" id="A0A087TX28"/>
<keyword evidence="5" id="KW-1185">Reference proteome</keyword>
<feature type="non-terminal residue" evidence="4">
    <location>
        <position position="674"/>
    </location>
</feature>
<feature type="domain" description="Transcription factor IIIC 90kDa subunit N-terminal" evidence="2">
    <location>
        <begin position="17"/>
        <end position="431"/>
    </location>
</feature>
<gene>
    <name evidence="4" type="ORF">X975_14590</name>
</gene>